<accession>A0A1D8GAA4</accession>
<dbReference type="PANTHER" id="PTHR42718:SF46">
    <property type="entry name" value="BLR6921 PROTEIN"/>
    <property type="match status" value="1"/>
</dbReference>
<keyword evidence="2" id="KW-0813">Transport</keyword>
<dbReference type="PATRIC" id="fig|285473.5.peg.5553"/>
<feature type="transmembrane region" description="Helical" evidence="9">
    <location>
        <begin position="148"/>
        <end position="169"/>
    </location>
</feature>
<dbReference type="Proteomes" id="UP000095349">
    <property type="component" value="Chromosome"/>
</dbReference>
<feature type="transmembrane region" description="Helical" evidence="9">
    <location>
        <begin position="89"/>
        <end position="112"/>
    </location>
</feature>
<dbReference type="GO" id="GO:0005886">
    <property type="term" value="C:plasma membrane"/>
    <property type="evidence" value="ECO:0007669"/>
    <property type="project" value="UniProtKB-SubCell"/>
</dbReference>
<keyword evidence="3" id="KW-1003">Cell membrane</keyword>
<dbReference type="InterPro" id="IPR011701">
    <property type="entry name" value="MFS"/>
</dbReference>
<evidence type="ECO:0000313" key="12">
    <source>
        <dbReference type="Proteomes" id="UP000095349"/>
    </source>
</evidence>
<dbReference type="RefSeq" id="WP_237282298.1">
    <property type="nucleotide sequence ID" value="NZ_CP017316.1"/>
</dbReference>
<dbReference type="STRING" id="285473.A4G23_05268"/>
<dbReference type="InterPro" id="IPR036259">
    <property type="entry name" value="MFS_trans_sf"/>
</dbReference>
<feature type="transmembrane region" description="Helical" evidence="9">
    <location>
        <begin position="272"/>
        <end position="294"/>
    </location>
</feature>
<evidence type="ECO:0000256" key="4">
    <source>
        <dbReference type="ARBA" id="ARBA00022692"/>
    </source>
</evidence>
<evidence type="ECO:0000256" key="6">
    <source>
        <dbReference type="ARBA" id="ARBA00023136"/>
    </source>
</evidence>
<feature type="transmembrane region" description="Helical" evidence="9">
    <location>
        <begin position="210"/>
        <end position="228"/>
    </location>
</feature>
<feature type="transmembrane region" description="Helical" evidence="9">
    <location>
        <begin position="300"/>
        <end position="323"/>
    </location>
</feature>
<evidence type="ECO:0000256" key="7">
    <source>
        <dbReference type="ARBA" id="ARBA00023251"/>
    </source>
</evidence>
<evidence type="ECO:0000259" key="10">
    <source>
        <dbReference type="PROSITE" id="PS50850"/>
    </source>
</evidence>
<dbReference type="EMBL" id="CP017316">
    <property type="protein sequence ID" value="AOT62372.1"/>
    <property type="molecule type" value="Genomic_DNA"/>
</dbReference>
<feature type="transmembrane region" description="Helical" evidence="9">
    <location>
        <begin position="118"/>
        <end position="136"/>
    </location>
</feature>
<feature type="compositionally biased region" description="Basic and acidic residues" evidence="8">
    <location>
        <begin position="507"/>
        <end position="521"/>
    </location>
</feature>
<dbReference type="Gene3D" id="1.20.1720.10">
    <property type="entry name" value="Multidrug resistance protein D"/>
    <property type="match status" value="1"/>
</dbReference>
<feature type="transmembrane region" description="Helical" evidence="9">
    <location>
        <begin position="175"/>
        <end position="198"/>
    </location>
</feature>
<gene>
    <name evidence="11" type="primary">qacA_7</name>
    <name evidence="11" type="ORF">A4G23_05268</name>
</gene>
<proteinExistence type="predicted"/>
<organism evidence="11 12">
    <name type="scientific">Streptomyces rubrolavendulae</name>
    <dbReference type="NCBI Taxonomy" id="285473"/>
    <lineage>
        <taxon>Bacteria</taxon>
        <taxon>Bacillati</taxon>
        <taxon>Actinomycetota</taxon>
        <taxon>Actinomycetes</taxon>
        <taxon>Kitasatosporales</taxon>
        <taxon>Streptomycetaceae</taxon>
        <taxon>Streptomyces</taxon>
    </lineage>
</organism>
<dbReference type="KEGG" id="srn:A4G23_05268"/>
<dbReference type="SUPFAM" id="SSF103473">
    <property type="entry name" value="MFS general substrate transporter"/>
    <property type="match status" value="1"/>
</dbReference>
<keyword evidence="6 9" id="KW-0472">Membrane</keyword>
<evidence type="ECO:0000256" key="3">
    <source>
        <dbReference type="ARBA" id="ARBA00022475"/>
    </source>
</evidence>
<keyword evidence="7" id="KW-0046">Antibiotic resistance</keyword>
<feature type="domain" description="Major facilitator superfamily (MFS) profile" evidence="10">
    <location>
        <begin position="23"/>
        <end position="453"/>
    </location>
</feature>
<feature type="transmembrane region" description="Helical" evidence="9">
    <location>
        <begin position="428"/>
        <end position="448"/>
    </location>
</feature>
<sequence length="535" mass="53487">MSDRGFGSGPSGHVPEPADRWLLVAVAGMLSFVAMLDMNIVNIALAAISDSLDVSAATAQWAVLAYQLPVVALLLPVGRWLDGVGQRSALLVAAGGFTLCSALAAAAPWAAWLIAARLAQGAFGAVLFVLMPVLAIRSVRPEARGRAMSVPATLGPLGAVTGPAVGGLLLDHLGWRAVFLVKIPVCLLALAVAWRAMPGDGRLRALDRRSLADAVLVAAGVTVLLVSLTLSYDAPAWLLLVPAAVPPLWWWLRGPGGRPVTGALRASGAYPAHGAVLGLAAAFAAMHYVAALHLQRDSGFTATATGLTLLAFPLGMGVAGPVGGRLADRYGARPAAVAGACLTAAGLLLLVPLGDGWTPLDIAWRLALAGVGMGLNGGPTQALVMGSAPPERTATVASTLQLSRSLGFTVGPALATAAWGLSGPGGGVTAGLALAAVAACAAVPLIAVRGRAETAPATGPSGTPAPGTGPGPGPGTIDRGHRHAGTPAHAADRASAARPADAPSGRPARERDDQPGSRPGDEPGETTDAAPAARP</sequence>
<evidence type="ECO:0000256" key="5">
    <source>
        <dbReference type="ARBA" id="ARBA00022989"/>
    </source>
</evidence>
<dbReference type="PROSITE" id="PS50850">
    <property type="entry name" value="MFS"/>
    <property type="match status" value="1"/>
</dbReference>
<feature type="transmembrane region" description="Helical" evidence="9">
    <location>
        <begin position="366"/>
        <end position="384"/>
    </location>
</feature>
<evidence type="ECO:0000256" key="2">
    <source>
        <dbReference type="ARBA" id="ARBA00022448"/>
    </source>
</evidence>
<dbReference type="CDD" id="cd17321">
    <property type="entry name" value="MFS_MMR_MDR_like"/>
    <property type="match status" value="1"/>
</dbReference>
<evidence type="ECO:0000256" key="1">
    <source>
        <dbReference type="ARBA" id="ARBA00004651"/>
    </source>
</evidence>
<reference evidence="11 12" key="1">
    <citation type="submission" date="2016-09" db="EMBL/GenBank/DDBJ databases">
        <title>Streptomyces rubrolavendulae MJM4426 Genome sequencing and assembly.</title>
        <authorList>
            <person name="Kim J.-G."/>
        </authorList>
    </citation>
    <scope>NUCLEOTIDE SEQUENCE [LARGE SCALE GENOMIC DNA]</scope>
    <source>
        <strain evidence="11 12">MJM4426</strain>
    </source>
</reference>
<feature type="compositionally biased region" description="Low complexity" evidence="8">
    <location>
        <begin position="454"/>
        <end position="466"/>
    </location>
</feature>
<dbReference type="PRINTS" id="PR01036">
    <property type="entry name" value="TCRTETB"/>
</dbReference>
<dbReference type="PANTHER" id="PTHR42718">
    <property type="entry name" value="MAJOR FACILITATOR SUPERFAMILY MULTIDRUG TRANSPORTER MFSC"/>
    <property type="match status" value="1"/>
</dbReference>
<comment type="subcellular location">
    <subcellularLocation>
        <location evidence="1">Cell membrane</location>
        <topology evidence="1">Multi-pass membrane protein</topology>
    </subcellularLocation>
</comment>
<feature type="region of interest" description="Disordered" evidence="8">
    <location>
        <begin position="454"/>
        <end position="535"/>
    </location>
</feature>
<dbReference type="AlphaFoldDB" id="A0A1D8GAA4"/>
<evidence type="ECO:0000256" key="9">
    <source>
        <dbReference type="SAM" id="Phobius"/>
    </source>
</evidence>
<feature type="transmembrane region" description="Helical" evidence="9">
    <location>
        <begin position="21"/>
        <end position="47"/>
    </location>
</feature>
<evidence type="ECO:0000256" key="8">
    <source>
        <dbReference type="SAM" id="MobiDB-lite"/>
    </source>
</evidence>
<evidence type="ECO:0000313" key="11">
    <source>
        <dbReference type="EMBL" id="AOT62372.1"/>
    </source>
</evidence>
<dbReference type="Pfam" id="PF07690">
    <property type="entry name" value="MFS_1"/>
    <property type="match status" value="2"/>
</dbReference>
<feature type="transmembrane region" description="Helical" evidence="9">
    <location>
        <begin position="59"/>
        <end position="77"/>
    </location>
</feature>
<dbReference type="GO" id="GO:0046677">
    <property type="term" value="P:response to antibiotic"/>
    <property type="evidence" value="ECO:0007669"/>
    <property type="project" value="UniProtKB-KW"/>
</dbReference>
<dbReference type="InterPro" id="IPR020846">
    <property type="entry name" value="MFS_dom"/>
</dbReference>
<keyword evidence="4 9" id="KW-0812">Transmembrane</keyword>
<dbReference type="GO" id="GO:0022857">
    <property type="term" value="F:transmembrane transporter activity"/>
    <property type="evidence" value="ECO:0007669"/>
    <property type="project" value="InterPro"/>
</dbReference>
<feature type="compositionally biased region" description="Low complexity" evidence="8">
    <location>
        <begin position="487"/>
        <end position="506"/>
    </location>
</feature>
<keyword evidence="12" id="KW-1185">Reference proteome</keyword>
<protein>
    <submittedName>
        <fullName evidence="11">Antiseptic resistance protein</fullName>
    </submittedName>
</protein>
<keyword evidence="5 9" id="KW-1133">Transmembrane helix</keyword>
<feature type="transmembrane region" description="Helical" evidence="9">
    <location>
        <begin position="335"/>
        <end position="354"/>
    </location>
</feature>
<name>A0A1D8GAA4_9ACTN</name>
<dbReference type="Gene3D" id="1.20.1250.20">
    <property type="entry name" value="MFS general substrate transporter like domains"/>
    <property type="match status" value="1"/>
</dbReference>